<proteinExistence type="predicted"/>
<reference evidence="2" key="1">
    <citation type="submission" date="2020-05" db="EMBL/GenBank/DDBJ databases">
        <authorList>
            <person name="Chiriac C."/>
            <person name="Salcher M."/>
            <person name="Ghai R."/>
            <person name="Kavagutti S V."/>
        </authorList>
    </citation>
    <scope>NUCLEOTIDE SEQUENCE</scope>
</reference>
<organism evidence="2">
    <name type="scientific">freshwater metagenome</name>
    <dbReference type="NCBI Taxonomy" id="449393"/>
    <lineage>
        <taxon>unclassified sequences</taxon>
        <taxon>metagenomes</taxon>
        <taxon>ecological metagenomes</taxon>
    </lineage>
</organism>
<dbReference type="Gene3D" id="3.40.50.720">
    <property type="entry name" value="NAD(P)-binding Rossmann-like Domain"/>
    <property type="match status" value="1"/>
</dbReference>
<dbReference type="InterPro" id="IPR027051">
    <property type="entry name" value="XdhC_Rossmann_dom"/>
</dbReference>
<accession>A0A6J6SWH6</accession>
<name>A0A6J6SWH6_9ZZZZ</name>
<feature type="domain" description="XdhC Rossmann" evidence="1">
    <location>
        <begin position="224"/>
        <end position="347"/>
    </location>
</feature>
<dbReference type="Pfam" id="PF13478">
    <property type="entry name" value="XdhC_C"/>
    <property type="match status" value="1"/>
</dbReference>
<gene>
    <name evidence="2" type="ORF">UFOPK2754_01030</name>
</gene>
<dbReference type="InterPro" id="IPR052698">
    <property type="entry name" value="MoCofactor_Util/Proc"/>
</dbReference>
<evidence type="ECO:0000259" key="1">
    <source>
        <dbReference type="Pfam" id="PF13478"/>
    </source>
</evidence>
<evidence type="ECO:0000313" key="2">
    <source>
        <dbReference type="EMBL" id="CAB4739083.1"/>
    </source>
</evidence>
<dbReference type="AlphaFoldDB" id="A0A6J6SWH6"/>
<protein>
    <submittedName>
        <fullName evidence="2">Unannotated protein</fullName>
    </submittedName>
</protein>
<dbReference type="EMBL" id="CAEZYR010000029">
    <property type="protein sequence ID" value="CAB4739083.1"/>
    <property type="molecule type" value="Genomic_DNA"/>
</dbReference>
<dbReference type="PANTHER" id="PTHR30388:SF4">
    <property type="entry name" value="MOLYBDENUM COFACTOR INSERTION CHAPERONE PAOD"/>
    <property type="match status" value="1"/>
</dbReference>
<sequence length="368" mass="38490">MTGAGRPGLIESPHVKVEFHVLGLPHDSAGGTLRPMDDTANIARSWRREQRSGVFVRIVEARGLGRAANGDFTLVDDHHVVVAPLLGGALDARLPALCAELVESSDINRMYTLSIDDRAAGAAGLTCAGEVDVQLQRLDTLPDELWEALAAGRPVALTTSLGDSNASVHLADRTVVGTSPTADIDDQAAQTAARLLSTPGNNYESFETAGRSVIVQCWNPQPTVIILGANALADALRSQFALLGWTVSIVEDADVAITTFAGTHPGDAVLVLEHSPEISTPLLAAALRAARGYVGALGSRKTQVVRRSHLARAGATDDEIARLHGPAGLDIGNRTPAETAVSIAAEIITFRSGRSAQPLQATAGPITK</sequence>
<dbReference type="PANTHER" id="PTHR30388">
    <property type="entry name" value="ALDEHYDE OXIDOREDUCTASE MOLYBDENUM COFACTOR ASSEMBLY PROTEIN"/>
    <property type="match status" value="1"/>
</dbReference>